<dbReference type="AlphaFoldDB" id="A0A323U8I0"/>
<dbReference type="GO" id="GO:0005737">
    <property type="term" value="C:cytoplasm"/>
    <property type="evidence" value="ECO:0007669"/>
    <property type="project" value="UniProtKB-SubCell"/>
</dbReference>
<dbReference type="InterPro" id="IPR002669">
    <property type="entry name" value="UreD"/>
</dbReference>
<proteinExistence type="inferred from homology"/>
<evidence type="ECO:0000313" key="5">
    <source>
        <dbReference type="Proteomes" id="UP000248134"/>
    </source>
</evidence>
<keyword evidence="2 3" id="KW-0143">Chaperone</keyword>
<dbReference type="EMBL" id="QKQS01000042">
    <property type="protein sequence ID" value="PZA09095.1"/>
    <property type="molecule type" value="Genomic_DNA"/>
</dbReference>
<organism evidence="4 5">
    <name type="scientific">Rhodopseudomonas palustris</name>
    <dbReference type="NCBI Taxonomy" id="1076"/>
    <lineage>
        <taxon>Bacteria</taxon>
        <taxon>Pseudomonadati</taxon>
        <taxon>Pseudomonadota</taxon>
        <taxon>Alphaproteobacteria</taxon>
        <taxon>Hyphomicrobiales</taxon>
        <taxon>Nitrobacteraceae</taxon>
        <taxon>Rhodopseudomonas</taxon>
    </lineage>
</organism>
<dbReference type="PANTHER" id="PTHR33643">
    <property type="entry name" value="UREASE ACCESSORY PROTEIN D"/>
    <property type="match status" value="1"/>
</dbReference>
<dbReference type="Pfam" id="PF01774">
    <property type="entry name" value="UreD"/>
    <property type="match status" value="1"/>
</dbReference>
<dbReference type="HAMAP" id="MF_01384">
    <property type="entry name" value="UreD"/>
    <property type="match status" value="1"/>
</dbReference>
<dbReference type="RefSeq" id="WP_110788859.1">
    <property type="nucleotide sequence ID" value="NZ_QKQS01000042.1"/>
</dbReference>
<evidence type="ECO:0000256" key="3">
    <source>
        <dbReference type="HAMAP-Rule" id="MF_01384"/>
    </source>
</evidence>
<protein>
    <recommendedName>
        <fullName evidence="3">Urease accessory protein UreD</fullName>
    </recommendedName>
</protein>
<reference evidence="4 5" key="1">
    <citation type="submission" date="2018-06" db="EMBL/GenBank/DDBJ databases">
        <title>Draft Whole-Genome Sequence of the purple photosynthetic bacterium Rhodospeudomonas palustris XCP.</title>
        <authorList>
            <person name="Rayyan A."/>
            <person name="Meyer T.E."/>
            <person name="Kyndt J.A."/>
        </authorList>
    </citation>
    <scope>NUCLEOTIDE SEQUENCE [LARGE SCALE GENOMIC DNA]</scope>
    <source>
        <strain evidence="4 5">XCP</strain>
    </source>
</reference>
<comment type="caution">
    <text evidence="4">The sequence shown here is derived from an EMBL/GenBank/DDBJ whole genome shotgun (WGS) entry which is preliminary data.</text>
</comment>
<keyword evidence="3" id="KW-0963">Cytoplasm</keyword>
<sequence>MAFTDTTLATSQTFDANRAVGVVAVAVRVDGGVTRRGAVQEAGSLRVRFPSPEQQGLSAVLVNTAGGIAGGDRFSISLDVQAGARLTLTTAAAEKVYRSHGPAAQLDVTLKVASGGHLAWLPQETILFDRARAERKIDIDLAEDASLLLSEMVIFGRSAMGETMQHGRFVDRWRMRRGGKLVFAETVRLDGEIGALLARPAGAKAGVAIGTALIVPGDAALVERLRAAADTFGAEVGISAWNGFAMARFCAQNAAKLRADMMTVLGRAAGRALPRLWLS</sequence>
<gene>
    <name evidence="3" type="primary">ureD</name>
    <name evidence="4" type="ORF">DNX69_25755</name>
</gene>
<dbReference type="OrthoDB" id="9798842at2"/>
<dbReference type="PANTHER" id="PTHR33643:SF1">
    <property type="entry name" value="UREASE ACCESSORY PROTEIN D"/>
    <property type="match status" value="1"/>
</dbReference>
<name>A0A323U8I0_RHOPL</name>
<comment type="subcellular location">
    <subcellularLocation>
        <location evidence="3">Cytoplasm</location>
    </subcellularLocation>
</comment>
<keyword evidence="3" id="KW-0996">Nickel insertion</keyword>
<evidence type="ECO:0000256" key="1">
    <source>
        <dbReference type="ARBA" id="ARBA00007177"/>
    </source>
</evidence>
<evidence type="ECO:0000313" key="4">
    <source>
        <dbReference type="EMBL" id="PZA09095.1"/>
    </source>
</evidence>
<dbReference type="Proteomes" id="UP000248134">
    <property type="component" value="Unassembled WGS sequence"/>
</dbReference>
<evidence type="ECO:0000256" key="2">
    <source>
        <dbReference type="ARBA" id="ARBA00023186"/>
    </source>
</evidence>
<comment type="similarity">
    <text evidence="1 3">Belongs to the UreD family.</text>
</comment>
<comment type="function">
    <text evidence="3">Required for maturation of urease via the functional incorporation of the urease nickel metallocenter.</text>
</comment>
<accession>A0A323U8I0</accession>
<dbReference type="GO" id="GO:0016151">
    <property type="term" value="F:nickel cation binding"/>
    <property type="evidence" value="ECO:0007669"/>
    <property type="project" value="UniProtKB-UniRule"/>
</dbReference>
<comment type="subunit">
    <text evidence="3">UreD, UreF and UreG form a complex that acts as a GTP-hydrolysis-dependent molecular chaperone, activating the urease apoprotein by helping to assemble the nickel containing metallocenter of UreC. The UreE protein probably delivers the nickel.</text>
</comment>